<dbReference type="Gene3D" id="2.170.120.40">
    <property type="entry name" value="YbbR-like domain"/>
    <property type="match status" value="1"/>
</dbReference>
<proteinExistence type="predicted"/>
<reference evidence="1" key="1">
    <citation type="journal article" date="2021" name="PeerJ">
        <title>Extensive microbial diversity within the chicken gut microbiome revealed by metagenomics and culture.</title>
        <authorList>
            <person name="Gilroy R."/>
            <person name="Ravi A."/>
            <person name="Getino M."/>
            <person name="Pursley I."/>
            <person name="Horton D.L."/>
            <person name="Alikhan N.F."/>
            <person name="Baker D."/>
            <person name="Gharbi K."/>
            <person name="Hall N."/>
            <person name="Watson M."/>
            <person name="Adriaenssens E.M."/>
            <person name="Foster-Nyarko E."/>
            <person name="Jarju S."/>
            <person name="Secka A."/>
            <person name="Antonio M."/>
            <person name="Oren A."/>
            <person name="Chaudhuri R.R."/>
            <person name="La Ragione R."/>
            <person name="Hildebrand F."/>
            <person name="Pallen M.J."/>
        </authorList>
    </citation>
    <scope>NUCLEOTIDE SEQUENCE</scope>
    <source>
        <strain evidence="1">5032</strain>
    </source>
</reference>
<dbReference type="Proteomes" id="UP000823821">
    <property type="component" value="Unassembled WGS sequence"/>
</dbReference>
<dbReference type="AlphaFoldDB" id="A0A9D2HM09"/>
<dbReference type="Gene3D" id="2.170.120.30">
    <property type="match status" value="1"/>
</dbReference>
<evidence type="ECO:0000313" key="1">
    <source>
        <dbReference type="EMBL" id="HJA79385.1"/>
    </source>
</evidence>
<protein>
    <submittedName>
        <fullName evidence="1">YbbR-like domain-containing protein</fullName>
    </submittedName>
</protein>
<dbReference type="Pfam" id="PF07949">
    <property type="entry name" value="YbbR"/>
    <property type="match status" value="2"/>
</dbReference>
<dbReference type="PANTHER" id="PTHR37804">
    <property type="entry name" value="CDAA REGULATORY PROTEIN CDAR"/>
    <property type="match status" value="1"/>
</dbReference>
<name>A0A9D2HM09_9BACT</name>
<dbReference type="InterPro" id="IPR053154">
    <property type="entry name" value="c-di-AMP_regulator"/>
</dbReference>
<organism evidence="1 2">
    <name type="scientific">Candidatus Desulfovibrio intestinavium</name>
    <dbReference type="NCBI Taxonomy" id="2838534"/>
    <lineage>
        <taxon>Bacteria</taxon>
        <taxon>Pseudomonadati</taxon>
        <taxon>Thermodesulfobacteriota</taxon>
        <taxon>Desulfovibrionia</taxon>
        <taxon>Desulfovibrionales</taxon>
        <taxon>Desulfovibrionaceae</taxon>
        <taxon>Desulfovibrio</taxon>
    </lineage>
</organism>
<evidence type="ECO:0000313" key="2">
    <source>
        <dbReference type="Proteomes" id="UP000823821"/>
    </source>
</evidence>
<dbReference type="InterPro" id="IPR012505">
    <property type="entry name" value="YbbR"/>
</dbReference>
<gene>
    <name evidence="1" type="ORF">H9784_07460</name>
</gene>
<dbReference type="EMBL" id="DWZD01000041">
    <property type="protein sequence ID" value="HJA79385.1"/>
    <property type="molecule type" value="Genomic_DNA"/>
</dbReference>
<sequence>MPFNPKKMPHLASVLIAIITAVGMWYVVSVRDRLEAQLEINIDYHGVPSNLVITDGLINKVHVRIRGPELLLRSILQQTLSQSIDLSGVKKGTTVVPLSSEHMGPQLRAFELIDVQPPRIVVKADNLTERSVPVRAEIESPLRSGVLTVENVIVSPASVTLRGPESVLSDMSHVPLIITLDPNAAGTTVRQTLPLDTPSLVNAMPGSVEVQYTITSGRTVVTRQVKVEVEAEHARNYAVEPDSLELLVEVPEALARNSSYLRKLGVIVVPPPMEIGQSRQVVPRIRLPEGMTLLNPSVNRVTISRKK</sequence>
<reference evidence="1" key="2">
    <citation type="submission" date="2021-04" db="EMBL/GenBank/DDBJ databases">
        <authorList>
            <person name="Gilroy R."/>
        </authorList>
    </citation>
    <scope>NUCLEOTIDE SEQUENCE</scope>
    <source>
        <strain evidence="1">5032</strain>
    </source>
</reference>
<accession>A0A9D2HM09</accession>
<comment type="caution">
    <text evidence="1">The sequence shown here is derived from an EMBL/GenBank/DDBJ whole genome shotgun (WGS) entry which is preliminary data.</text>
</comment>
<dbReference type="PANTHER" id="PTHR37804:SF1">
    <property type="entry name" value="CDAA REGULATORY PROTEIN CDAR"/>
    <property type="match status" value="1"/>
</dbReference>